<dbReference type="STRING" id="6832.A0A553PFW4"/>
<dbReference type="PROSITE" id="PS50922">
    <property type="entry name" value="TLC"/>
    <property type="match status" value="1"/>
</dbReference>
<name>A0A553PFW4_TIGCA</name>
<sequence length="360" mass="42537">MLQPIVRCFQEFSARFWDHTFWLPQGTTWADFENRPDFAQTHQLSIPVICALIALLGRVLLQCFVFQPLGRWIGLKDRLPRPQHHEGLEAVYQASKPKKMPSTSTLSELVGWSETDILQWFLERAKYDKPTRMDKFCESAWKSLVYVSLYGYGSYVLWDKPWFWNILECWHQYPHHSISNGIWMYYMAEMTYYWSLLISQFFDIKRSDFWEMFVHHIATILLLSLSWVCNFVRIGTLVMWVHDLSDVFLESAKMFRYAGREAIAHFCFYCFALSWMITRLGLLPTWILYSVVIEYVQILPIFGAHQVFSALLSCLLVLHLFWAYYIFKVAYLAFFNPDGVIEKDLRSDTESGDDEDSDSP</sequence>
<evidence type="ECO:0000256" key="5">
    <source>
        <dbReference type="ARBA" id="ARBA00022989"/>
    </source>
</evidence>
<comment type="pathway">
    <text evidence="3">Sphingolipid metabolism.</text>
</comment>
<evidence type="ECO:0000256" key="4">
    <source>
        <dbReference type="ARBA" id="ARBA00022692"/>
    </source>
</evidence>
<dbReference type="OrthoDB" id="537032at2759"/>
<feature type="transmembrane region" description="Helical" evidence="8">
    <location>
        <begin position="44"/>
        <end position="66"/>
    </location>
</feature>
<keyword evidence="6 7" id="KW-0472">Membrane</keyword>
<reference evidence="10 11" key="1">
    <citation type="journal article" date="2018" name="Nat. Ecol. Evol.">
        <title>Genomic signatures of mitonuclear coevolution across populations of Tigriopus californicus.</title>
        <authorList>
            <person name="Barreto F.S."/>
            <person name="Watson E.T."/>
            <person name="Lima T.G."/>
            <person name="Willett C.S."/>
            <person name="Edmands S."/>
            <person name="Li W."/>
            <person name="Burton R.S."/>
        </authorList>
    </citation>
    <scope>NUCLEOTIDE SEQUENCE [LARGE SCALE GENOMIC DNA]</scope>
    <source>
        <strain evidence="10 11">San Diego</strain>
    </source>
</reference>
<keyword evidence="5 8" id="KW-1133">Transmembrane helix</keyword>
<evidence type="ECO:0000256" key="2">
    <source>
        <dbReference type="ARBA" id="ARBA00004760"/>
    </source>
</evidence>
<protein>
    <recommendedName>
        <fullName evidence="9">TLC domain-containing protein</fullName>
    </recommendedName>
</protein>
<dbReference type="PANTHER" id="PTHR12560:SF0">
    <property type="entry name" value="LD18904P"/>
    <property type="match status" value="1"/>
</dbReference>
<evidence type="ECO:0000256" key="8">
    <source>
        <dbReference type="SAM" id="Phobius"/>
    </source>
</evidence>
<evidence type="ECO:0000256" key="6">
    <source>
        <dbReference type="ARBA" id="ARBA00023136"/>
    </source>
</evidence>
<feature type="transmembrane region" description="Helical" evidence="8">
    <location>
        <begin position="307"/>
        <end position="327"/>
    </location>
</feature>
<gene>
    <name evidence="10" type="ORF">TCAL_06952</name>
</gene>
<dbReference type="EMBL" id="VCGU01000004">
    <property type="protein sequence ID" value="TRY76570.1"/>
    <property type="molecule type" value="Genomic_DNA"/>
</dbReference>
<evidence type="ECO:0000313" key="10">
    <source>
        <dbReference type="EMBL" id="TRY76570.1"/>
    </source>
</evidence>
<evidence type="ECO:0000256" key="1">
    <source>
        <dbReference type="ARBA" id="ARBA00004141"/>
    </source>
</evidence>
<proteinExistence type="predicted"/>
<dbReference type="Pfam" id="PF03798">
    <property type="entry name" value="TRAM_LAG1_CLN8"/>
    <property type="match status" value="1"/>
</dbReference>
<feature type="transmembrane region" description="Helical" evidence="8">
    <location>
        <begin position="262"/>
        <end position="287"/>
    </location>
</feature>
<feature type="transmembrane region" description="Helical" evidence="8">
    <location>
        <begin position="182"/>
        <end position="202"/>
    </location>
</feature>
<organism evidence="10 11">
    <name type="scientific">Tigriopus californicus</name>
    <name type="common">Marine copepod</name>
    <dbReference type="NCBI Taxonomy" id="6832"/>
    <lineage>
        <taxon>Eukaryota</taxon>
        <taxon>Metazoa</taxon>
        <taxon>Ecdysozoa</taxon>
        <taxon>Arthropoda</taxon>
        <taxon>Crustacea</taxon>
        <taxon>Multicrustacea</taxon>
        <taxon>Hexanauplia</taxon>
        <taxon>Copepoda</taxon>
        <taxon>Harpacticoida</taxon>
        <taxon>Harpacticidae</taxon>
        <taxon>Tigriopus</taxon>
    </lineage>
</organism>
<dbReference type="UniPathway" id="UPA00222"/>
<evidence type="ECO:0000256" key="7">
    <source>
        <dbReference type="PROSITE-ProRule" id="PRU00205"/>
    </source>
</evidence>
<keyword evidence="11" id="KW-1185">Reference proteome</keyword>
<evidence type="ECO:0000256" key="3">
    <source>
        <dbReference type="ARBA" id="ARBA00004991"/>
    </source>
</evidence>
<feature type="domain" description="TLC" evidence="9">
    <location>
        <begin position="134"/>
        <end position="335"/>
    </location>
</feature>
<dbReference type="PIRSF" id="PIRSF005225">
    <property type="entry name" value="LAG1_LAC1"/>
    <property type="match status" value="1"/>
</dbReference>
<dbReference type="GO" id="GO:0050291">
    <property type="term" value="F:sphingosine N-acyltransferase activity"/>
    <property type="evidence" value="ECO:0007669"/>
    <property type="project" value="InterPro"/>
</dbReference>
<dbReference type="OMA" id="FHEPWAY"/>
<dbReference type="SMART" id="SM00724">
    <property type="entry name" value="TLC"/>
    <property type="match status" value="1"/>
</dbReference>
<comment type="subcellular location">
    <subcellularLocation>
        <location evidence="1">Membrane</location>
        <topology evidence="1">Multi-pass membrane protein</topology>
    </subcellularLocation>
</comment>
<comment type="pathway">
    <text evidence="2">Lipid metabolism; sphingolipid metabolism.</text>
</comment>
<dbReference type="Proteomes" id="UP000318571">
    <property type="component" value="Chromosome 5"/>
</dbReference>
<keyword evidence="4 7" id="KW-0812">Transmembrane</keyword>
<accession>A0A553PFW4</accession>
<dbReference type="AlphaFoldDB" id="A0A553PFW4"/>
<dbReference type="GO" id="GO:0016020">
    <property type="term" value="C:membrane"/>
    <property type="evidence" value="ECO:0007669"/>
    <property type="project" value="UniProtKB-SubCell"/>
</dbReference>
<dbReference type="GO" id="GO:0046513">
    <property type="term" value="P:ceramide biosynthetic process"/>
    <property type="evidence" value="ECO:0007669"/>
    <property type="project" value="InterPro"/>
</dbReference>
<dbReference type="InterPro" id="IPR006634">
    <property type="entry name" value="TLC-dom"/>
</dbReference>
<feature type="transmembrane region" description="Helical" evidence="8">
    <location>
        <begin position="214"/>
        <end position="241"/>
    </location>
</feature>
<dbReference type="PANTHER" id="PTHR12560">
    <property type="entry name" value="LONGEVITY ASSURANCE FACTOR 1 LAG1"/>
    <property type="match status" value="1"/>
</dbReference>
<evidence type="ECO:0000259" key="9">
    <source>
        <dbReference type="PROSITE" id="PS50922"/>
    </source>
</evidence>
<evidence type="ECO:0000313" key="11">
    <source>
        <dbReference type="Proteomes" id="UP000318571"/>
    </source>
</evidence>
<comment type="caution">
    <text evidence="10">The sequence shown here is derived from an EMBL/GenBank/DDBJ whole genome shotgun (WGS) entry which is preliminary data.</text>
</comment>
<dbReference type="InterPro" id="IPR016439">
    <property type="entry name" value="Lag1/Lac1-like"/>
</dbReference>